<dbReference type="SUPFAM" id="SSF56037">
    <property type="entry name" value="PheT/TilS domain"/>
    <property type="match status" value="1"/>
</dbReference>
<evidence type="ECO:0000256" key="1">
    <source>
        <dbReference type="ARBA" id="ARBA00004496"/>
    </source>
</evidence>
<evidence type="ECO:0000259" key="16">
    <source>
        <dbReference type="PROSITE" id="PS51447"/>
    </source>
</evidence>
<dbReference type="SMART" id="SM00896">
    <property type="entry name" value="FDX-ACB"/>
    <property type="match status" value="1"/>
</dbReference>
<dbReference type="GO" id="GO:0004826">
    <property type="term" value="F:phenylalanine-tRNA ligase activity"/>
    <property type="evidence" value="ECO:0007669"/>
    <property type="project" value="UniProtKB-UniRule"/>
</dbReference>
<keyword evidence="8 15" id="KW-0547">Nucleotide-binding</keyword>
<keyword evidence="19" id="KW-1185">Reference proteome</keyword>
<evidence type="ECO:0000256" key="11">
    <source>
        <dbReference type="ARBA" id="ARBA00022884"/>
    </source>
</evidence>
<feature type="binding site" evidence="15">
    <location>
        <position position="474"/>
    </location>
    <ligand>
        <name>Mg(2+)</name>
        <dbReference type="ChEBI" id="CHEBI:18420"/>
        <note>shared with alpha subunit</note>
    </ligand>
</feature>
<feature type="binding site" evidence="15">
    <location>
        <position position="470"/>
    </location>
    <ligand>
        <name>Mg(2+)</name>
        <dbReference type="ChEBI" id="CHEBI:18420"/>
        <note>shared with alpha subunit</note>
    </ligand>
</feature>
<comment type="subunit">
    <text evidence="3 15">Tetramer of two alpha and two beta subunits.</text>
</comment>
<keyword evidence="9 15" id="KW-0067">ATP-binding</keyword>
<dbReference type="InterPro" id="IPR041616">
    <property type="entry name" value="PheRS_beta_core"/>
</dbReference>
<keyword evidence="10 15" id="KW-0460">Magnesium</keyword>
<dbReference type="InterPro" id="IPR005147">
    <property type="entry name" value="tRNA_synthase_B5-dom"/>
</dbReference>
<evidence type="ECO:0000313" key="19">
    <source>
        <dbReference type="Proteomes" id="UP000031627"/>
    </source>
</evidence>
<dbReference type="Pfam" id="PF17759">
    <property type="entry name" value="tRNA_synthFbeta"/>
    <property type="match status" value="1"/>
</dbReference>
<keyword evidence="13 15" id="KW-0030">Aminoacyl-tRNA synthetase</keyword>
<feature type="domain" description="B5" evidence="17">
    <location>
        <begin position="409"/>
        <end position="486"/>
    </location>
</feature>
<evidence type="ECO:0000256" key="3">
    <source>
        <dbReference type="ARBA" id="ARBA00011209"/>
    </source>
</evidence>
<dbReference type="SUPFAM" id="SSF55681">
    <property type="entry name" value="Class II aaRS and biotin synthetases"/>
    <property type="match status" value="1"/>
</dbReference>
<evidence type="ECO:0000256" key="14">
    <source>
        <dbReference type="ARBA" id="ARBA00049255"/>
    </source>
</evidence>
<dbReference type="PANTHER" id="PTHR10947">
    <property type="entry name" value="PHENYLALANYL-TRNA SYNTHETASE BETA CHAIN AND LEUCINE-RICH REPEAT-CONTAINING PROTEIN 47"/>
    <property type="match status" value="1"/>
</dbReference>
<evidence type="ECO:0000256" key="5">
    <source>
        <dbReference type="ARBA" id="ARBA00022555"/>
    </source>
</evidence>
<evidence type="ECO:0000256" key="13">
    <source>
        <dbReference type="ARBA" id="ARBA00023146"/>
    </source>
</evidence>
<feature type="binding site" evidence="15">
    <location>
        <position position="473"/>
    </location>
    <ligand>
        <name>Mg(2+)</name>
        <dbReference type="ChEBI" id="CHEBI:18420"/>
        <note>shared with alpha subunit</note>
    </ligand>
</feature>
<comment type="catalytic activity">
    <reaction evidence="14 15">
        <text>tRNA(Phe) + L-phenylalanine + ATP = L-phenylalanyl-tRNA(Phe) + AMP + diphosphate + H(+)</text>
        <dbReference type="Rhea" id="RHEA:19413"/>
        <dbReference type="Rhea" id="RHEA-COMP:9668"/>
        <dbReference type="Rhea" id="RHEA-COMP:9699"/>
        <dbReference type="ChEBI" id="CHEBI:15378"/>
        <dbReference type="ChEBI" id="CHEBI:30616"/>
        <dbReference type="ChEBI" id="CHEBI:33019"/>
        <dbReference type="ChEBI" id="CHEBI:58095"/>
        <dbReference type="ChEBI" id="CHEBI:78442"/>
        <dbReference type="ChEBI" id="CHEBI:78531"/>
        <dbReference type="ChEBI" id="CHEBI:456215"/>
        <dbReference type="EC" id="6.1.1.20"/>
    </reaction>
</comment>
<dbReference type="CDD" id="cd00769">
    <property type="entry name" value="PheRS_beta_core"/>
    <property type="match status" value="1"/>
</dbReference>
<dbReference type="InterPro" id="IPR005121">
    <property type="entry name" value="Fdx_antiC-bd"/>
</dbReference>
<keyword evidence="6 15" id="KW-0436">Ligase</keyword>
<evidence type="ECO:0000256" key="2">
    <source>
        <dbReference type="ARBA" id="ARBA00008653"/>
    </source>
</evidence>
<comment type="cofactor">
    <cofactor evidence="15">
        <name>Mg(2+)</name>
        <dbReference type="ChEBI" id="CHEBI:18420"/>
    </cofactor>
    <text evidence="15">Binds 2 magnesium ions per tetramer.</text>
</comment>
<sequence>MKFSESWLCEWINNLSLENTVIKKWVMYGLEINSVEPILNKFENVIIGEIVASEKNKNTLLNTVKYLITINVGKNKKKIFKVGYHKSCQVNNKVAIAILDEHFFKKKIHNDHIKPTLSFKMKICSYNDLQIKNFKKSANTFQISNHAIVGSNIINYLNLKDHIIDFSIPYNRPDCLNILGLSREISLIHNTTFSIPKINPILSEIKDVLPIKIIDKNICPTYLGRIIKNVNTNFITPIWMQEKLKNSGMHPINLLTDIRNYIILELGHFISFFDYNSIKNAIIIRKASDKEKTELINNKINILKKNVLVISDEEKILEIIGSIENLSFFTQQKKTNLFLGCGFFIPSEDYINPECYKSKNNSIVQYKQEIDYHLQSYALEKASKLILSICGGQAKASPIFKKTYKKYLPLPKKIILFRKRLDSFIGKNLIKNEKINDILIRIGLKIISKDSKKWVIKIPSWRYDLSYEEDIIEEILRIYGYSNIPNIPIKTCLKIVNNDQSYNLLKNVKTLLTNKGFQEIITYSFISPLMQKLISPDQNILSLKNPISKDLSTMRCSLLYGLLSTVAYNQNRQIYNLYFFEHGYCFFPKDNQDLGVEQKFMLSAVITGERHEEHWDYKKKNVDFYDLKGILESIFQLLGHTKNIEFRRGNHQILIPDTSTNVYLANKNVGYIGLLHPILKNKLNLHGTIVVFELFINEILKRKKINKIHNISKYPFNSRDISVIVPYTILSMDIIKECEKSIKNLISINVFDVYYGEKIKKGYKSISLRITLQSFTHTLTEKDISQTINACVYNLKKKFNAFLRDKDITKL</sequence>
<dbReference type="AlphaFoldDB" id="A0A090ALJ3"/>
<evidence type="ECO:0000256" key="6">
    <source>
        <dbReference type="ARBA" id="ARBA00022598"/>
    </source>
</evidence>
<dbReference type="InterPro" id="IPR020825">
    <property type="entry name" value="Phe-tRNA_synthase-like_B3/B4"/>
</dbReference>
<evidence type="ECO:0000256" key="9">
    <source>
        <dbReference type="ARBA" id="ARBA00022840"/>
    </source>
</evidence>
<dbReference type="GO" id="GO:0006432">
    <property type="term" value="P:phenylalanyl-tRNA aminoacylation"/>
    <property type="evidence" value="ECO:0007669"/>
    <property type="project" value="UniProtKB-UniRule"/>
</dbReference>
<dbReference type="Proteomes" id="UP000031627">
    <property type="component" value="Chromosome"/>
</dbReference>
<reference evidence="18 19" key="2">
    <citation type="journal article" date="2014" name="Curr. Biol.">
        <title>Symbiont-Supplemented Maternal Investment Underpinning Host's Ecological Adaptation.</title>
        <authorList>
            <person name="Kaiwa N."/>
            <person name="Hosokawa T."/>
            <person name="Nikoh N."/>
            <person name="Tanahashi M."/>
            <person name="Moriyama M."/>
            <person name="Meng X.Y."/>
            <person name="Maeda T."/>
            <person name="Yamaguchi K."/>
            <person name="Shigenobu S."/>
            <person name="Ito M."/>
            <person name="Fukatsu T."/>
        </authorList>
    </citation>
    <scope>NUCLEOTIDE SEQUENCE [LARGE SCALE GENOMIC DNA]</scope>
    <source>
        <strain evidence="18 19">UwTKB</strain>
    </source>
</reference>
<feature type="domain" description="FDX-ACB" evidence="16">
    <location>
        <begin position="712"/>
        <end position="804"/>
    </location>
</feature>
<evidence type="ECO:0000256" key="7">
    <source>
        <dbReference type="ARBA" id="ARBA00022723"/>
    </source>
</evidence>
<dbReference type="KEGG" id="sbw:TGUWTKB_2700"/>
<dbReference type="InterPro" id="IPR012340">
    <property type="entry name" value="NA-bd_OB-fold"/>
</dbReference>
<feature type="binding site" evidence="15">
    <location>
        <position position="464"/>
    </location>
    <ligand>
        <name>Mg(2+)</name>
        <dbReference type="ChEBI" id="CHEBI:18420"/>
        <note>shared with alpha subunit</note>
    </ligand>
</feature>
<keyword evidence="7 15" id="KW-0479">Metal-binding</keyword>
<dbReference type="Gene3D" id="3.50.40.10">
    <property type="entry name" value="Phenylalanyl-trna Synthetase, Chain B, domain 3"/>
    <property type="match status" value="1"/>
</dbReference>
<dbReference type="SUPFAM" id="SSF46955">
    <property type="entry name" value="Putative DNA-binding domain"/>
    <property type="match status" value="2"/>
</dbReference>
<dbReference type="HAMAP" id="MF_00283">
    <property type="entry name" value="Phe_tRNA_synth_beta1"/>
    <property type="match status" value="1"/>
</dbReference>
<dbReference type="Gene3D" id="2.40.50.140">
    <property type="entry name" value="Nucleic acid-binding proteins"/>
    <property type="match status" value="1"/>
</dbReference>
<dbReference type="HOGENOM" id="CLU_016891_0_0_6"/>
<dbReference type="EMBL" id="AP014521">
    <property type="protein sequence ID" value="BAP58514.1"/>
    <property type="molecule type" value="Genomic_DNA"/>
</dbReference>
<evidence type="ECO:0000259" key="17">
    <source>
        <dbReference type="PROSITE" id="PS51483"/>
    </source>
</evidence>
<evidence type="ECO:0000256" key="8">
    <source>
        <dbReference type="ARBA" id="ARBA00022741"/>
    </source>
</evidence>
<dbReference type="Gene3D" id="3.30.930.10">
    <property type="entry name" value="Bira Bifunctional Protein, Domain 2"/>
    <property type="match status" value="1"/>
</dbReference>
<dbReference type="SMART" id="SM00873">
    <property type="entry name" value="B3_4"/>
    <property type="match status" value="1"/>
</dbReference>
<dbReference type="Pfam" id="PF03483">
    <property type="entry name" value="B3_4"/>
    <property type="match status" value="1"/>
</dbReference>
<keyword evidence="12 15" id="KW-0648">Protein biosynthesis</keyword>
<dbReference type="FunFam" id="3.30.930.10:FF:000022">
    <property type="entry name" value="Phenylalanine--tRNA ligase beta subunit"/>
    <property type="match status" value="1"/>
</dbReference>
<evidence type="ECO:0000313" key="18">
    <source>
        <dbReference type="EMBL" id="BAP58514.1"/>
    </source>
</evidence>
<dbReference type="InterPro" id="IPR004532">
    <property type="entry name" value="Phe-tRNA-ligase_IIc_bsu_bact"/>
</dbReference>
<dbReference type="Gene3D" id="3.30.56.10">
    <property type="match status" value="2"/>
</dbReference>
<dbReference type="STRING" id="1410383.TGUWTKB_2700"/>
<dbReference type="RefSeq" id="WP_041062792.1">
    <property type="nucleotide sequence ID" value="NZ_AP014521.1"/>
</dbReference>
<evidence type="ECO:0000256" key="4">
    <source>
        <dbReference type="ARBA" id="ARBA00022490"/>
    </source>
</evidence>
<dbReference type="PROSITE" id="PS51447">
    <property type="entry name" value="FDX_ACB"/>
    <property type="match status" value="1"/>
</dbReference>
<accession>A0A090ALJ3</accession>
<reference evidence="19" key="1">
    <citation type="submission" date="2013-11" db="EMBL/GenBank/DDBJ databases">
        <title>Symbiont-containing voluminous jelly as an extraordinary maternal gift for overwintering insect nymphs.</title>
        <authorList>
            <person name="Kaiwa N."/>
            <person name="Hosokawa T."/>
            <person name="Nikoh N."/>
            <person name="Meng X.Y."/>
            <person name="Tanahashi M."/>
            <person name="Moriyama M."/>
            <person name="Maeda T."/>
            <person name="Yamaguchi K."/>
            <person name="Shigenobu S."/>
            <person name="Ito M."/>
            <person name="Fukatsu T."/>
        </authorList>
    </citation>
    <scope>NUCLEOTIDE SEQUENCE [LARGE SCALE GENOMIC DNA]</scope>
    <source>
        <strain evidence="19">UwTKB</strain>
    </source>
</reference>
<dbReference type="Pfam" id="PF03484">
    <property type="entry name" value="B5"/>
    <property type="match status" value="1"/>
</dbReference>
<keyword evidence="4 15" id="KW-0963">Cytoplasm</keyword>
<keyword evidence="5" id="KW-0820">tRNA-binding</keyword>
<dbReference type="GO" id="GO:0000287">
    <property type="term" value="F:magnesium ion binding"/>
    <property type="evidence" value="ECO:0007669"/>
    <property type="project" value="UniProtKB-UniRule"/>
</dbReference>
<dbReference type="PANTHER" id="PTHR10947:SF0">
    <property type="entry name" value="PHENYLALANINE--TRNA LIGASE BETA SUBUNIT"/>
    <property type="match status" value="1"/>
</dbReference>
<dbReference type="InterPro" id="IPR045864">
    <property type="entry name" value="aa-tRNA-synth_II/BPL/LPL"/>
</dbReference>
<keyword evidence="11" id="KW-0694">RNA-binding</keyword>
<dbReference type="InterPro" id="IPR005146">
    <property type="entry name" value="B3/B4_tRNA-bd"/>
</dbReference>
<comment type="subcellular location">
    <subcellularLocation>
        <location evidence="1 15">Cytoplasm</location>
    </subcellularLocation>
</comment>
<dbReference type="Gene3D" id="3.30.70.380">
    <property type="entry name" value="Ferrodoxin-fold anticodon-binding domain"/>
    <property type="match status" value="1"/>
</dbReference>
<dbReference type="Pfam" id="PF03147">
    <property type="entry name" value="FDX-ACB"/>
    <property type="match status" value="1"/>
</dbReference>
<dbReference type="GO" id="GO:0000049">
    <property type="term" value="F:tRNA binding"/>
    <property type="evidence" value="ECO:0007669"/>
    <property type="project" value="UniProtKB-KW"/>
</dbReference>
<organism evidence="18 19">
    <name type="scientific">Candidatus Tachikawaea gelatinosa</name>
    <dbReference type="NCBI Taxonomy" id="1410383"/>
    <lineage>
        <taxon>Bacteria</taxon>
        <taxon>Pseudomonadati</taxon>
        <taxon>Pseudomonadota</taxon>
        <taxon>Gammaproteobacteria</taxon>
        <taxon>Enterobacterales</taxon>
        <taxon>Enterobacteriaceae</taxon>
        <taxon>Candidatus Tachikawaea</taxon>
    </lineage>
</organism>
<dbReference type="EC" id="6.1.1.20" evidence="15"/>
<comment type="similarity">
    <text evidence="2 15">Belongs to the phenylalanyl-tRNA synthetase beta subunit family. Type 1 subfamily.</text>
</comment>
<dbReference type="PROSITE" id="PS51483">
    <property type="entry name" value="B5"/>
    <property type="match status" value="1"/>
</dbReference>
<dbReference type="OrthoDB" id="9805455at2"/>
<proteinExistence type="inferred from homology"/>
<dbReference type="SUPFAM" id="SSF50249">
    <property type="entry name" value="Nucleic acid-binding proteins"/>
    <property type="match status" value="1"/>
</dbReference>
<dbReference type="SUPFAM" id="SSF54991">
    <property type="entry name" value="Anticodon-binding domain of PheRS"/>
    <property type="match status" value="1"/>
</dbReference>
<evidence type="ECO:0000256" key="15">
    <source>
        <dbReference type="HAMAP-Rule" id="MF_00283"/>
    </source>
</evidence>
<dbReference type="GO" id="GO:0009328">
    <property type="term" value="C:phenylalanine-tRNA ligase complex"/>
    <property type="evidence" value="ECO:0007669"/>
    <property type="project" value="TreeGrafter"/>
</dbReference>
<name>A0A090ALJ3_9ENTR</name>
<gene>
    <name evidence="15 18" type="primary">pheT</name>
    <name evidence="18" type="ORF">TGUWTKB_2700</name>
</gene>
<dbReference type="SMART" id="SM00874">
    <property type="entry name" value="B5"/>
    <property type="match status" value="1"/>
</dbReference>
<dbReference type="InterPro" id="IPR036690">
    <property type="entry name" value="Fdx_antiC-bd_sf"/>
</dbReference>
<dbReference type="NCBIfam" id="TIGR00472">
    <property type="entry name" value="pheT_bact"/>
    <property type="match status" value="1"/>
</dbReference>
<evidence type="ECO:0000256" key="10">
    <source>
        <dbReference type="ARBA" id="ARBA00022842"/>
    </source>
</evidence>
<dbReference type="GO" id="GO:0005524">
    <property type="term" value="F:ATP binding"/>
    <property type="evidence" value="ECO:0007669"/>
    <property type="project" value="UniProtKB-UniRule"/>
</dbReference>
<protein>
    <recommendedName>
        <fullName evidence="15">Phenylalanine--tRNA ligase beta subunit</fullName>
        <ecNumber evidence="15">6.1.1.20</ecNumber>
    </recommendedName>
    <alternativeName>
        <fullName evidence="15">Phenylalanyl-tRNA synthetase beta subunit</fullName>
        <shortName evidence="15">PheRS</shortName>
    </alternativeName>
</protein>
<dbReference type="InterPro" id="IPR009061">
    <property type="entry name" value="DNA-bd_dom_put_sf"/>
</dbReference>
<dbReference type="InterPro" id="IPR045060">
    <property type="entry name" value="Phe-tRNA-ligase_IIc_bsu"/>
</dbReference>
<evidence type="ECO:0000256" key="12">
    <source>
        <dbReference type="ARBA" id="ARBA00022917"/>
    </source>
</evidence>